<evidence type="ECO:0000256" key="1">
    <source>
        <dbReference type="SAM" id="MobiDB-lite"/>
    </source>
</evidence>
<reference evidence="3 4" key="1">
    <citation type="journal article" date="2016" name="Mol. Biol. Evol.">
        <title>Comparative Genomics of Early-Diverging Mushroom-Forming Fungi Provides Insights into the Origins of Lignocellulose Decay Capabilities.</title>
        <authorList>
            <person name="Nagy L.G."/>
            <person name="Riley R."/>
            <person name="Tritt A."/>
            <person name="Adam C."/>
            <person name="Daum C."/>
            <person name="Floudas D."/>
            <person name="Sun H."/>
            <person name="Yadav J.S."/>
            <person name="Pangilinan J."/>
            <person name="Larsson K.H."/>
            <person name="Matsuura K."/>
            <person name="Barry K."/>
            <person name="Labutti K."/>
            <person name="Kuo R."/>
            <person name="Ohm R.A."/>
            <person name="Bhattacharya S.S."/>
            <person name="Shirouzu T."/>
            <person name="Yoshinaga Y."/>
            <person name="Martin F.M."/>
            <person name="Grigoriev I.V."/>
            <person name="Hibbett D.S."/>
        </authorList>
    </citation>
    <scope>NUCLEOTIDE SEQUENCE [LARGE SCALE GENOMIC DNA]</scope>
    <source>
        <strain evidence="3 4">TUFC12733</strain>
    </source>
</reference>
<keyword evidence="4" id="KW-1185">Reference proteome</keyword>
<dbReference type="GO" id="GO:1904868">
    <property type="term" value="P:telomerase catalytic core complex assembly"/>
    <property type="evidence" value="ECO:0007669"/>
    <property type="project" value="InterPro"/>
</dbReference>
<sequence length="412" mass="45265">MASFAFLPRSVKGKAKGSEPVAPSVTASTSKTPATVPAKANASRAPVAAEDVRALFSMALSSYSMLVEPAARRLLDRDEYIRLAACISVSPILAYLPSGISEAQIVSALRELPEDTRPDMRIGLHGYELHFKRKESLQHTHSAWEHRTVYVENMPVQTRTMASVHKAICDLLGTVNSVSPSTSTCNEPAIQHISFPPAQNSRDQQEVFRGFAFLVFKTEELAQQFLKQWPWAVPRGENTTLIQSARGDEEDEDDNHGSDDDDSESNETATLAKSNGHPDIVEQAKRSRFRALSKADWLNLKSEYLAEQRRLLELSRPQPAAAVTQSHKNGTAPTPSAQKPKPVDQPLKRPMIETPSYPMGCLVFARGLPAQTNKTALKAIFASAFGGDKLDGVDYVDWTKGMDMVLILPIAE</sequence>
<gene>
    <name evidence="3" type="ORF">CALVIDRAFT_560864</name>
</gene>
<evidence type="ECO:0000313" key="4">
    <source>
        <dbReference type="Proteomes" id="UP000076738"/>
    </source>
</evidence>
<dbReference type="InterPro" id="IPR045537">
    <property type="entry name" value="Lar7_xRRM"/>
</dbReference>
<dbReference type="AlphaFoldDB" id="A0A167QVD0"/>
<dbReference type="InterPro" id="IPR012677">
    <property type="entry name" value="Nucleotide-bd_a/b_plait_sf"/>
</dbReference>
<feature type="region of interest" description="Disordered" evidence="1">
    <location>
        <begin position="14"/>
        <end position="41"/>
    </location>
</feature>
<dbReference type="Gene3D" id="3.30.70.330">
    <property type="match status" value="1"/>
</dbReference>
<dbReference type="Pfam" id="PF19977">
    <property type="entry name" value="xRRM"/>
    <property type="match status" value="1"/>
</dbReference>
<dbReference type="EMBL" id="KV417270">
    <property type="protein sequence ID" value="KZP00279.1"/>
    <property type="molecule type" value="Genomic_DNA"/>
</dbReference>
<feature type="domain" description="La-related protein 7 homolog xRRM" evidence="2">
    <location>
        <begin position="356"/>
        <end position="405"/>
    </location>
</feature>
<feature type="region of interest" description="Disordered" evidence="1">
    <location>
        <begin position="317"/>
        <end position="345"/>
    </location>
</feature>
<dbReference type="Proteomes" id="UP000076738">
    <property type="component" value="Unassembled WGS sequence"/>
</dbReference>
<dbReference type="GO" id="GO:0070034">
    <property type="term" value="F:telomerase RNA binding"/>
    <property type="evidence" value="ECO:0007669"/>
    <property type="project" value="InterPro"/>
</dbReference>
<feature type="compositionally biased region" description="Polar residues" evidence="1">
    <location>
        <begin position="323"/>
        <end position="337"/>
    </location>
</feature>
<protein>
    <recommendedName>
        <fullName evidence="2">La-related protein 7 homolog xRRM domain-containing protein</fullName>
    </recommendedName>
</protein>
<accession>A0A167QVD0</accession>
<feature type="compositionally biased region" description="Acidic residues" evidence="1">
    <location>
        <begin position="248"/>
        <end position="265"/>
    </location>
</feature>
<name>A0A167QVD0_CALVF</name>
<evidence type="ECO:0000259" key="2">
    <source>
        <dbReference type="Pfam" id="PF19977"/>
    </source>
</evidence>
<feature type="region of interest" description="Disordered" evidence="1">
    <location>
        <begin position="244"/>
        <end position="282"/>
    </location>
</feature>
<evidence type="ECO:0000313" key="3">
    <source>
        <dbReference type="EMBL" id="KZP00279.1"/>
    </source>
</evidence>
<dbReference type="STRING" id="1330018.A0A167QVD0"/>
<organism evidence="3 4">
    <name type="scientific">Calocera viscosa (strain TUFC12733)</name>
    <dbReference type="NCBI Taxonomy" id="1330018"/>
    <lineage>
        <taxon>Eukaryota</taxon>
        <taxon>Fungi</taxon>
        <taxon>Dikarya</taxon>
        <taxon>Basidiomycota</taxon>
        <taxon>Agaricomycotina</taxon>
        <taxon>Dacrymycetes</taxon>
        <taxon>Dacrymycetales</taxon>
        <taxon>Dacrymycetaceae</taxon>
        <taxon>Calocera</taxon>
    </lineage>
</organism>
<dbReference type="OrthoDB" id="439993at2759"/>
<proteinExistence type="predicted"/>